<evidence type="ECO:0000313" key="5">
    <source>
        <dbReference type="Proteomes" id="UP001153620"/>
    </source>
</evidence>
<keyword evidence="5" id="KW-1185">Reference proteome</keyword>
<dbReference type="PANTHER" id="PTHR11079">
    <property type="entry name" value="CYTOSINE DEAMINASE FAMILY MEMBER"/>
    <property type="match status" value="1"/>
</dbReference>
<evidence type="ECO:0000256" key="2">
    <source>
        <dbReference type="ARBA" id="ARBA00038160"/>
    </source>
</evidence>
<accession>A0A9N9RNC3</accession>
<organism evidence="4 5">
    <name type="scientific">Chironomus riparius</name>
    <dbReference type="NCBI Taxonomy" id="315576"/>
    <lineage>
        <taxon>Eukaryota</taxon>
        <taxon>Metazoa</taxon>
        <taxon>Ecdysozoa</taxon>
        <taxon>Arthropoda</taxon>
        <taxon>Hexapoda</taxon>
        <taxon>Insecta</taxon>
        <taxon>Pterygota</taxon>
        <taxon>Neoptera</taxon>
        <taxon>Endopterygota</taxon>
        <taxon>Diptera</taxon>
        <taxon>Nematocera</taxon>
        <taxon>Chironomoidea</taxon>
        <taxon>Chironomidae</taxon>
        <taxon>Chironominae</taxon>
        <taxon>Chironomus</taxon>
    </lineage>
</organism>
<dbReference type="InterPro" id="IPR002125">
    <property type="entry name" value="CMP_dCMP_dom"/>
</dbReference>
<dbReference type="Gene3D" id="3.40.140.10">
    <property type="entry name" value="Cytidine Deaminase, domain 2"/>
    <property type="match status" value="1"/>
</dbReference>
<dbReference type="AlphaFoldDB" id="A0A9N9RNC3"/>
<proteinExistence type="inferred from homology"/>
<evidence type="ECO:0000256" key="1">
    <source>
        <dbReference type="ARBA" id="ARBA00022694"/>
    </source>
</evidence>
<name>A0A9N9RNC3_9DIPT</name>
<dbReference type="GO" id="GO:0052717">
    <property type="term" value="F:tRNA-specific adenosine-34 deaminase activity"/>
    <property type="evidence" value="ECO:0007669"/>
    <property type="project" value="TreeGrafter"/>
</dbReference>
<protein>
    <recommendedName>
        <fullName evidence="3">CMP/dCMP-type deaminase domain-containing protein</fullName>
    </recommendedName>
</protein>
<reference evidence="4" key="1">
    <citation type="submission" date="2022-01" db="EMBL/GenBank/DDBJ databases">
        <authorList>
            <person name="King R."/>
        </authorList>
    </citation>
    <scope>NUCLEOTIDE SEQUENCE</scope>
</reference>
<dbReference type="OrthoDB" id="3180714at2759"/>
<keyword evidence="1" id="KW-0819">tRNA processing</keyword>
<dbReference type="Proteomes" id="UP001153620">
    <property type="component" value="Chromosome 1"/>
</dbReference>
<dbReference type="Pfam" id="PF00383">
    <property type="entry name" value="dCMP_cyt_deam_1"/>
    <property type="match status" value="1"/>
</dbReference>
<dbReference type="GO" id="GO:0005634">
    <property type="term" value="C:nucleus"/>
    <property type="evidence" value="ECO:0007669"/>
    <property type="project" value="TreeGrafter"/>
</dbReference>
<dbReference type="PANTHER" id="PTHR11079:SF156">
    <property type="entry name" value="INACTIVE TRNA-SPECIFIC ADENOSINE DEAMINASE-LIKE PROTEIN 3-RELATED"/>
    <property type="match status" value="1"/>
</dbReference>
<dbReference type="GO" id="GO:0008033">
    <property type="term" value="P:tRNA processing"/>
    <property type="evidence" value="ECO:0007669"/>
    <property type="project" value="UniProtKB-KW"/>
</dbReference>
<sequence>MLIASKQTLLLMLDMDVEDMSDAKRIRLDDKVEIRSILDDTFSTLPDCRSYYAAKIIDKKKTSLFMIELNQKIPLDCISYVRRVNINSEIILCSLDDIQQTENLKSFLQSKNIDDNLIELMMTEIRIVKIPTAQPILRWQFEILTREWPCKFHENKYLESLWKNTVFNQSDIDYHRRNIEICRFISLELNVYNVGIAINPYNKRIVAFGYSKTKTNPIMHCVMDLIDQVAITQNGGCWSTEHDKRYKEVAEKVTQKFSVEFGESDFEKSVSSIDNLHKFGPYLCTGYLIYLLNEPCLMCSMALTHSRAKRVFYHLTSSNGALGSTTKFHTNKNLNHHYEVFHVIS</sequence>
<gene>
    <name evidence="4" type="ORF">CHIRRI_LOCUS2998</name>
</gene>
<dbReference type="EMBL" id="OU895877">
    <property type="protein sequence ID" value="CAG9800045.1"/>
    <property type="molecule type" value="Genomic_DNA"/>
</dbReference>
<reference evidence="4" key="2">
    <citation type="submission" date="2022-10" db="EMBL/GenBank/DDBJ databases">
        <authorList>
            <consortium name="ENA_rothamsted_submissions"/>
            <consortium name="culmorum"/>
            <person name="King R."/>
        </authorList>
    </citation>
    <scope>NUCLEOTIDE SEQUENCE</scope>
</reference>
<evidence type="ECO:0000259" key="3">
    <source>
        <dbReference type="PROSITE" id="PS51747"/>
    </source>
</evidence>
<dbReference type="GO" id="GO:0005737">
    <property type="term" value="C:cytoplasm"/>
    <property type="evidence" value="ECO:0007669"/>
    <property type="project" value="TreeGrafter"/>
</dbReference>
<dbReference type="PROSITE" id="PS51747">
    <property type="entry name" value="CYT_DCMP_DEAMINASES_2"/>
    <property type="match status" value="1"/>
</dbReference>
<evidence type="ECO:0000313" key="4">
    <source>
        <dbReference type="EMBL" id="CAG9800045.1"/>
    </source>
</evidence>
<dbReference type="InterPro" id="IPR016193">
    <property type="entry name" value="Cytidine_deaminase-like"/>
</dbReference>
<comment type="similarity">
    <text evidence="2">Belongs to the cytidine and deoxycytidylate deaminase family. ADAT3 subfamily.</text>
</comment>
<dbReference type="SUPFAM" id="SSF53927">
    <property type="entry name" value="Cytidine deaminase-like"/>
    <property type="match status" value="1"/>
</dbReference>
<feature type="domain" description="CMP/dCMP-type deaminase" evidence="3">
    <location>
        <begin position="170"/>
        <end position="341"/>
    </location>
</feature>